<dbReference type="PRINTS" id="PR00507">
    <property type="entry name" value="N12N6MTFRASE"/>
</dbReference>
<dbReference type="Gene3D" id="3.40.50.150">
    <property type="entry name" value="Vaccinia Virus protein VP39"/>
    <property type="match status" value="1"/>
</dbReference>
<keyword evidence="2" id="KW-0808">Transferase</keyword>
<sequence>MLDASPVTSCNGEILEADEFFAPAPFDLFNTLIGQYQSTRHRLAEMASAVSAEACAGVLHYFVQANTPESRYSMPSTVAELFDLDRATAYLDADFWQRALNMTDVLQIMPQKRKDEWYAQIREPLGNGKTRRPGVEAIERIPEFTEDNVRASLESLIAMRGQFFAERVDGLFRALSRKHVTNQPEGFSKRMILRVLDEYGTRNWSACGVINDFRAVVAKFMGRDEPAHGSSDALIDVVRRKQGEWQDVDGGAFRIRIYNGVGTAHIEVHESMAWRLNAVLHSLYPQAIPSRFREPPKKARKVTSAPLFSKPLPFAVLHLLANMKPGLEPTNDERWNAPKFRNIPRTLRFDYSSTASEAARKQAEQVLEAIGAVWEKLGNVGHWRFDYEPGEVIDAIVCSGMIPDQVSHQFYPTPARVAEMAMAQAYEGATEGMHWLEPSAGNGALADLMPKGATCIEVSELRAAILAAKGHDVQCADFLAVPGAPRMDRIVMNPPFSGNRWQAHVEHAAAMTAPGGRLVAILPASAPGRFTLPGFTCSWSQTIANEFAGTGVSVVILTADKDA</sequence>
<dbReference type="Proteomes" id="UP001306668">
    <property type="component" value="Unassembled WGS sequence"/>
</dbReference>
<accession>A0ABQ6QIA3</accession>
<keyword evidence="5" id="KW-1185">Reference proteome</keyword>
<evidence type="ECO:0000259" key="3">
    <source>
        <dbReference type="Pfam" id="PF13708"/>
    </source>
</evidence>
<dbReference type="InterPro" id="IPR002052">
    <property type="entry name" value="DNA_methylase_N6_adenine_CS"/>
</dbReference>
<dbReference type="PROSITE" id="PS00092">
    <property type="entry name" value="N6_MTASE"/>
    <property type="match status" value="1"/>
</dbReference>
<dbReference type="InterPro" id="IPR031339">
    <property type="entry name" value="DUF4942"/>
</dbReference>
<gene>
    <name evidence="4" type="ORF">STENOSP10_30210</name>
</gene>
<evidence type="ECO:0000313" key="5">
    <source>
        <dbReference type="Proteomes" id="UP001306668"/>
    </source>
</evidence>
<keyword evidence="1 4" id="KW-0489">Methyltransferase</keyword>
<reference evidence="5" key="1">
    <citation type="submission" date="2023-07" db="EMBL/GenBank/DDBJ databases">
        <title>Genome sequence of Stenotrophomonas sp. Alg010 isolated from Sargassum waste.</title>
        <authorList>
            <person name="Mohapatra"/>
            <person name="B.R."/>
        </authorList>
    </citation>
    <scope>NUCLEOTIDE SEQUENCE [LARGE SCALE GENOMIC DNA]</scope>
    <source>
        <strain evidence="5">Alg010</strain>
    </source>
</reference>
<proteinExistence type="predicted"/>
<dbReference type="GO" id="GO:0008168">
    <property type="term" value="F:methyltransferase activity"/>
    <property type="evidence" value="ECO:0007669"/>
    <property type="project" value="UniProtKB-KW"/>
</dbReference>
<protein>
    <submittedName>
        <fullName evidence="4">Class I SAM-dependent methyltransferase</fullName>
    </submittedName>
</protein>
<dbReference type="InterPro" id="IPR029063">
    <property type="entry name" value="SAM-dependent_MTases_sf"/>
</dbReference>
<dbReference type="Pfam" id="PF13708">
    <property type="entry name" value="DUF4942"/>
    <property type="match status" value="1"/>
</dbReference>
<dbReference type="EMBL" id="BTRJ01000034">
    <property type="protein sequence ID" value="GMR28800.1"/>
    <property type="molecule type" value="Genomic_DNA"/>
</dbReference>
<evidence type="ECO:0000256" key="1">
    <source>
        <dbReference type="ARBA" id="ARBA00022603"/>
    </source>
</evidence>
<organism evidence="4 5">
    <name type="scientific">Stenotrophomonas sepilia</name>
    <dbReference type="NCBI Taxonomy" id="2860290"/>
    <lineage>
        <taxon>Bacteria</taxon>
        <taxon>Pseudomonadati</taxon>
        <taxon>Pseudomonadota</taxon>
        <taxon>Gammaproteobacteria</taxon>
        <taxon>Lysobacterales</taxon>
        <taxon>Lysobacteraceae</taxon>
        <taxon>Stenotrophomonas</taxon>
        <taxon>Stenotrophomonas maltophilia group</taxon>
    </lineage>
</organism>
<name>A0ABQ6QIA3_9GAMM</name>
<feature type="domain" description="DUF4942" evidence="3">
    <location>
        <begin position="89"/>
        <end position="285"/>
    </location>
</feature>
<evidence type="ECO:0000256" key="2">
    <source>
        <dbReference type="ARBA" id="ARBA00022679"/>
    </source>
</evidence>
<dbReference type="SUPFAM" id="SSF53335">
    <property type="entry name" value="S-adenosyl-L-methionine-dependent methyltransferases"/>
    <property type="match status" value="1"/>
</dbReference>
<dbReference type="GO" id="GO:0032259">
    <property type="term" value="P:methylation"/>
    <property type="evidence" value="ECO:0007669"/>
    <property type="project" value="UniProtKB-KW"/>
</dbReference>
<evidence type="ECO:0000313" key="4">
    <source>
        <dbReference type="EMBL" id="GMR28800.1"/>
    </source>
</evidence>
<dbReference type="CDD" id="cd02440">
    <property type="entry name" value="AdoMet_MTases"/>
    <property type="match status" value="1"/>
</dbReference>
<comment type="caution">
    <text evidence="4">The sequence shown here is derived from an EMBL/GenBank/DDBJ whole genome shotgun (WGS) entry which is preliminary data.</text>
</comment>
<dbReference type="RefSeq" id="WP_338167985.1">
    <property type="nucleotide sequence ID" value="NZ_BTRJ01000034.1"/>
</dbReference>